<sequence length="258" mass="26906">MMDYTVVVCAIASLLIFSSPINARKSISQSPAPAPGPAFVNLTALLTVAGPFSTFLNYSRSTKVIETFQNQANNTEEGITLFVPRDQAFSSRHMSISLSNLTADQLKSLFLFHGVSHYYTLADFNSLTKVNTFAGDALNVTDISGTVILDSGRTNTTIISAVLSTYPVAIYEVDKVLRPVSIFGTSIPPTEAPAPSPVAASPSSIPGAADAPGSEKGDSSDSTSSPNSTPSSSHKVTISFGPLSLGVLAMAAASAFFS</sequence>
<accession>A0A484KC41</accession>
<feature type="signal peptide" evidence="10">
    <location>
        <begin position="1"/>
        <end position="23"/>
    </location>
</feature>
<dbReference type="EMBL" id="OOIL02000115">
    <property type="protein sequence ID" value="VFQ60499.1"/>
    <property type="molecule type" value="Genomic_DNA"/>
</dbReference>
<organism evidence="12 13">
    <name type="scientific">Cuscuta campestris</name>
    <dbReference type="NCBI Taxonomy" id="132261"/>
    <lineage>
        <taxon>Eukaryota</taxon>
        <taxon>Viridiplantae</taxon>
        <taxon>Streptophyta</taxon>
        <taxon>Embryophyta</taxon>
        <taxon>Tracheophyta</taxon>
        <taxon>Spermatophyta</taxon>
        <taxon>Magnoliopsida</taxon>
        <taxon>eudicotyledons</taxon>
        <taxon>Gunneridae</taxon>
        <taxon>Pentapetalae</taxon>
        <taxon>asterids</taxon>
        <taxon>lamiids</taxon>
        <taxon>Solanales</taxon>
        <taxon>Convolvulaceae</taxon>
        <taxon>Cuscuteae</taxon>
        <taxon>Cuscuta</taxon>
        <taxon>Cuscuta subgen. Grammica</taxon>
        <taxon>Cuscuta sect. Cleistogrammica</taxon>
    </lineage>
</organism>
<evidence type="ECO:0000256" key="3">
    <source>
        <dbReference type="ARBA" id="ARBA00022475"/>
    </source>
</evidence>
<feature type="region of interest" description="Disordered" evidence="8">
    <location>
        <begin position="190"/>
        <end position="235"/>
    </location>
</feature>
<keyword evidence="6 9" id="KW-0472">Membrane</keyword>
<dbReference type="SMART" id="SM00554">
    <property type="entry name" value="FAS1"/>
    <property type="match status" value="1"/>
</dbReference>
<dbReference type="GO" id="GO:0009834">
    <property type="term" value="P:plant-type secondary cell wall biogenesis"/>
    <property type="evidence" value="ECO:0007669"/>
    <property type="project" value="TreeGrafter"/>
</dbReference>
<evidence type="ECO:0000256" key="9">
    <source>
        <dbReference type="SAM" id="Phobius"/>
    </source>
</evidence>
<keyword evidence="4" id="KW-0325">Glycoprotein</keyword>
<comment type="similarity">
    <text evidence="2">Belongs to the fasciclin-like AGP family.</text>
</comment>
<dbReference type="Pfam" id="PF02469">
    <property type="entry name" value="Fasciclin"/>
    <property type="match status" value="1"/>
</dbReference>
<keyword evidence="13" id="KW-1185">Reference proteome</keyword>
<comment type="function">
    <text evidence="7">May be a cell surface adhesion protein.</text>
</comment>
<keyword evidence="3" id="KW-1003">Cell membrane</keyword>
<feature type="compositionally biased region" description="Low complexity" evidence="8">
    <location>
        <begin position="197"/>
        <end position="212"/>
    </location>
</feature>
<dbReference type="InterPro" id="IPR036378">
    <property type="entry name" value="FAS1_dom_sf"/>
</dbReference>
<feature type="domain" description="FAS1" evidence="11">
    <location>
        <begin position="39"/>
        <end position="177"/>
    </location>
</feature>
<dbReference type="PROSITE" id="PS50213">
    <property type="entry name" value="FAS1"/>
    <property type="match status" value="1"/>
</dbReference>
<dbReference type="PANTHER" id="PTHR32077">
    <property type="entry name" value="FASCICLIN-LIKE ARABINOGALACTAN PROTEIN"/>
    <property type="match status" value="1"/>
</dbReference>
<feature type="compositionally biased region" description="Low complexity" evidence="8">
    <location>
        <begin position="220"/>
        <end position="233"/>
    </location>
</feature>
<feature type="transmembrane region" description="Helical" evidence="9">
    <location>
        <begin position="39"/>
        <end position="58"/>
    </location>
</feature>
<evidence type="ECO:0000256" key="2">
    <source>
        <dbReference type="ARBA" id="ARBA00007843"/>
    </source>
</evidence>
<proteinExistence type="inferred from homology"/>
<comment type="subcellular location">
    <subcellularLocation>
        <location evidence="1">Cell membrane</location>
        <topology evidence="1">Lipid-anchor</topology>
        <topology evidence="1">GPI-anchor</topology>
    </subcellularLocation>
</comment>
<evidence type="ECO:0000313" key="13">
    <source>
        <dbReference type="Proteomes" id="UP000595140"/>
    </source>
</evidence>
<feature type="chain" id="PRO_5019774033" description="FAS1 domain-containing protein" evidence="10">
    <location>
        <begin position="24"/>
        <end position="258"/>
    </location>
</feature>
<gene>
    <name evidence="12" type="ORF">CCAM_LOCUS2275</name>
</gene>
<evidence type="ECO:0000256" key="5">
    <source>
        <dbReference type="ARBA" id="ARBA00022729"/>
    </source>
</evidence>
<dbReference type="OrthoDB" id="286301at2759"/>
<dbReference type="InterPro" id="IPR000782">
    <property type="entry name" value="FAS1_domain"/>
</dbReference>
<evidence type="ECO:0000313" key="12">
    <source>
        <dbReference type="EMBL" id="VFQ60499.1"/>
    </source>
</evidence>
<evidence type="ECO:0000259" key="11">
    <source>
        <dbReference type="PROSITE" id="PS50213"/>
    </source>
</evidence>
<keyword evidence="9" id="KW-0812">Transmembrane</keyword>
<keyword evidence="4" id="KW-0449">Lipoprotein</keyword>
<reference evidence="12 13" key="1">
    <citation type="submission" date="2018-04" db="EMBL/GenBank/DDBJ databases">
        <authorList>
            <person name="Vogel A."/>
        </authorList>
    </citation>
    <scope>NUCLEOTIDE SEQUENCE [LARGE SCALE GENOMIC DNA]</scope>
</reference>
<evidence type="ECO:0000256" key="6">
    <source>
        <dbReference type="ARBA" id="ARBA00023136"/>
    </source>
</evidence>
<protein>
    <recommendedName>
        <fullName evidence="11">FAS1 domain-containing protein</fullName>
    </recommendedName>
</protein>
<dbReference type="Gene3D" id="2.30.180.10">
    <property type="entry name" value="FAS1 domain"/>
    <property type="match status" value="1"/>
</dbReference>
<dbReference type="GO" id="GO:0005886">
    <property type="term" value="C:plasma membrane"/>
    <property type="evidence" value="ECO:0007669"/>
    <property type="project" value="UniProtKB-SubCell"/>
</dbReference>
<dbReference type="PANTHER" id="PTHR32077:SF3">
    <property type="entry name" value="FASCICLIN-LIKE ARABINOGALACTAN PROTEIN 7"/>
    <property type="match status" value="1"/>
</dbReference>
<dbReference type="GO" id="GO:0098552">
    <property type="term" value="C:side of membrane"/>
    <property type="evidence" value="ECO:0007669"/>
    <property type="project" value="UniProtKB-KW"/>
</dbReference>
<keyword evidence="5 10" id="KW-0732">Signal</keyword>
<evidence type="ECO:0000256" key="10">
    <source>
        <dbReference type="SAM" id="SignalP"/>
    </source>
</evidence>
<dbReference type="Proteomes" id="UP000595140">
    <property type="component" value="Unassembled WGS sequence"/>
</dbReference>
<keyword evidence="4" id="KW-0336">GPI-anchor</keyword>
<keyword evidence="9" id="KW-1133">Transmembrane helix</keyword>
<dbReference type="AlphaFoldDB" id="A0A484KC41"/>
<evidence type="ECO:0000256" key="7">
    <source>
        <dbReference type="ARBA" id="ARBA00024686"/>
    </source>
</evidence>
<evidence type="ECO:0000256" key="8">
    <source>
        <dbReference type="SAM" id="MobiDB-lite"/>
    </source>
</evidence>
<dbReference type="InterPro" id="IPR045003">
    <property type="entry name" value="FLA_A"/>
</dbReference>
<evidence type="ECO:0000256" key="4">
    <source>
        <dbReference type="ARBA" id="ARBA00022622"/>
    </source>
</evidence>
<dbReference type="SUPFAM" id="SSF82153">
    <property type="entry name" value="FAS1 domain"/>
    <property type="match status" value="1"/>
</dbReference>
<name>A0A484KC41_9ASTE</name>
<evidence type="ECO:0000256" key="1">
    <source>
        <dbReference type="ARBA" id="ARBA00004609"/>
    </source>
</evidence>